<dbReference type="InterPro" id="IPR036291">
    <property type="entry name" value="NAD(P)-bd_dom_sf"/>
</dbReference>
<dbReference type="PANTHER" id="PTHR43333">
    <property type="entry name" value="2-HACID_DH_C DOMAIN-CONTAINING PROTEIN"/>
    <property type="match status" value="1"/>
</dbReference>
<name>Q8FUD6_COREF</name>
<dbReference type="SUPFAM" id="SSF51735">
    <property type="entry name" value="NAD(P)-binding Rossmann-fold domains"/>
    <property type="match status" value="1"/>
</dbReference>
<organism evidence="4 5">
    <name type="scientific">Corynebacterium efficiens (strain DSM 44549 / YS-314 / AJ 12310 / JCM 11189 / NBRC 100395)</name>
    <dbReference type="NCBI Taxonomy" id="196164"/>
    <lineage>
        <taxon>Bacteria</taxon>
        <taxon>Bacillati</taxon>
        <taxon>Actinomycetota</taxon>
        <taxon>Actinomycetes</taxon>
        <taxon>Mycobacteriales</taxon>
        <taxon>Corynebacteriaceae</taxon>
        <taxon>Corynebacterium</taxon>
    </lineage>
</organism>
<dbReference type="GO" id="GO:0016491">
    <property type="term" value="F:oxidoreductase activity"/>
    <property type="evidence" value="ECO:0007669"/>
    <property type="project" value="UniProtKB-KW"/>
</dbReference>
<dbReference type="KEGG" id="cef:CE0084"/>
<reference evidence="4 5" key="1">
    <citation type="journal article" date="2003" name="Genome Res.">
        <title>Comparative complete genome sequence analysis of the amino acid replacements responsible for the thermostability of Corynebacterium efficiens.</title>
        <authorList>
            <person name="Nishio Y."/>
            <person name="Nakamura Y."/>
            <person name="Kawarabayasi Y."/>
            <person name="Usuda Y."/>
            <person name="Kimura E."/>
            <person name="Sugimoto S."/>
            <person name="Matsui K."/>
            <person name="Yamagishi A."/>
            <person name="Kikuchi H."/>
            <person name="Ikeo K."/>
            <person name="Gojobori T."/>
        </authorList>
    </citation>
    <scope>NUCLEOTIDE SEQUENCE [LARGE SCALE GENOMIC DNA]</scope>
    <source>
        <strain evidence="5">DSM 44549 / YS-314 / AJ 12310 / JCM 11189 / NBRC 100395</strain>
    </source>
</reference>
<dbReference type="Gene3D" id="3.40.50.720">
    <property type="entry name" value="NAD(P)-binding Rossmann-like Domain"/>
    <property type="match status" value="2"/>
</dbReference>
<keyword evidence="5" id="KW-1185">Reference proteome</keyword>
<dbReference type="GO" id="GO:0051287">
    <property type="term" value="F:NAD binding"/>
    <property type="evidence" value="ECO:0007669"/>
    <property type="project" value="InterPro"/>
</dbReference>
<evidence type="ECO:0000256" key="1">
    <source>
        <dbReference type="ARBA" id="ARBA00023002"/>
    </source>
</evidence>
<dbReference type="RefSeq" id="WP_011074805.1">
    <property type="nucleotide sequence ID" value="NC_004369.1"/>
</dbReference>
<evidence type="ECO:0000259" key="3">
    <source>
        <dbReference type="Pfam" id="PF02826"/>
    </source>
</evidence>
<dbReference type="AlphaFoldDB" id="Q8FUD6"/>
<dbReference type="HOGENOM" id="CLU_019796_6_2_11"/>
<keyword evidence="2" id="KW-0520">NAD</keyword>
<dbReference type="InterPro" id="IPR006140">
    <property type="entry name" value="D-isomer_DH_NAD-bd"/>
</dbReference>
<dbReference type="STRING" id="196164.gene:10740474"/>
<dbReference type="Proteomes" id="UP000001409">
    <property type="component" value="Chromosome"/>
</dbReference>
<dbReference type="EMBL" id="BA000035">
    <property type="protein sequence ID" value="BAC16894.1"/>
    <property type="molecule type" value="Genomic_DNA"/>
</dbReference>
<sequence length="120" mass="13066">MIAVPLTADTHHLFSDPEFQAMNNRACLINVARGEVVDTDALVRALDASSIGGAGLDVTDPEPLPDGHPLWGRENVLITPHTANTLASMDELLAPVIAENYRRFINGERMLTEVDVEKGY</sequence>
<keyword evidence="1" id="KW-0560">Oxidoreductase</keyword>
<evidence type="ECO:0000313" key="4">
    <source>
        <dbReference type="EMBL" id="BAC16894.1"/>
    </source>
</evidence>
<dbReference type="Pfam" id="PF02826">
    <property type="entry name" value="2-Hacid_dh_C"/>
    <property type="match status" value="1"/>
</dbReference>
<accession>Q8FUD6</accession>
<dbReference type="PANTHER" id="PTHR43333:SF1">
    <property type="entry name" value="D-ISOMER SPECIFIC 2-HYDROXYACID DEHYDROGENASE NAD-BINDING DOMAIN-CONTAINING PROTEIN"/>
    <property type="match status" value="1"/>
</dbReference>
<dbReference type="eggNOG" id="COG0111">
    <property type="taxonomic scope" value="Bacteria"/>
</dbReference>
<evidence type="ECO:0000256" key="2">
    <source>
        <dbReference type="ARBA" id="ARBA00023027"/>
    </source>
</evidence>
<evidence type="ECO:0000313" key="5">
    <source>
        <dbReference type="Proteomes" id="UP000001409"/>
    </source>
</evidence>
<protein>
    <recommendedName>
        <fullName evidence="3">D-isomer specific 2-hydroxyacid dehydrogenase NAD-binding domain-containing protein</fullName>
    </recommendedName>
</protein>
<proteinExistence type="predicted"/>
<feature type="domain" description="D-isomer specific 2-hydroxyacid dehydrogenase NAD-binding" evidence="3">
    <location>
        <begin position="2"/>
        <end position="83"/>
    </location>
</feature>